<dbReference type="Proteomes" id="UP001163644">
    <property type="component" value="Chromosome"/>
</dbReference>
<protein>
    <submittedName>
        <fullName evidence="1">Uncharacterized protein</fullName>
    </submittedName>
</protein>
<gene>
    <name evidence="1" type="ORF">EZZ81_00780</name>
</gene>
<reference evidence="1" key="1">
    <citation type="submission" date="2019-02" db="EMBL/GenBank/DDBJ databases">
        <authorList>
            <person name="Lutz S."/>
            <person name="Schori C."/>
            <person name="Ahrens C.H."/>
            <person name="Gueguen E."/>
        </authorList>
    </citation>
    <scope>NUCLEOTIDE SEQUENCE</scope>
    <source>
        <strain evidence="1">Psy35</strain>
    </source>
</reference>
<proteinExistence type="predicted"/>
<dbReference type="RefSeq" id="WP_029241198.1">
    <property type="nucleotide sequence ID" value="NZ_CP036495.1"/>
</dbReference>
<sequence>MTEDEYLRIVNNISNEEVAKIMFEALSTLHMHLEWQHQAMSEADKWIYCLFKAFFKMYNTTYHLSNGIPYFFSPEINYIDVRSINIQIRSCHEIYLTYNYITKSKFAIGGQEEREFKYTAYELAGNLDNKRTYERIRQFEGYKDLYEQQIGTVNEKILECRKTLTKSPIYRLLSTEIKNAVRNGQWKITTQKKLSWADLLDCTPIPRAYGEFEYNNLCLYTHASHASLALEAHHDLNMISALAHLYKLAALMCDTTVYAFNLDDVLDLRTRALINDLAVMGNSIVAKAENARRERQEAHQAAP</sequence>
<dbReference type="AlphaFoldDB" id="A0AA46VUS0"/>
<evidence type="ECO:0000313" key="1">
    <source>
        <dbReference type="EMBL" id="UZA66844.1"/>
    </source>
</evidence>
<organism evidence="1 2">
    <name type="scientific">Pseudomonas viridiflava</name>
    <name type="common">Phytomonas viridiflava</name>
    <dbReference type="NCBI Taxonomy" id="33069"/>
    <lineage>
        <taxon>Bacteria</taxon>
        <taxon>Pseudomonadati</taxon>
        <taxon>Pseudomonadota</taxon>
        <taxon>Gammaproteobacteria</taxon>
        <taxon>Pseudomonadales</taxon>
        <taxon>Pseudomonadaceae</taxon>
        <taxon>Pseudomonas</taxon>
    </lineage>
</organism>
<accession>A0AA46VUS0</accession>
<evidence type="ECO:0000313" key="2">
    <source>
        <dbReference type="Proteomes" id="UP001163644"/>
    </source>
</evidence>
<name>A0AA46VUS0_PSEVI</name>
<dbReference type="EMBL" id="CP036495">
    <property type="protein sequence ID" value="UZA66844.1"/>
    <property type="molecule type" value="Genomic_DNA"/>
</dbReference>